<dbReference type="CDD" id="cd12107">
    <property type="entry name" value="Hemerythrin"/>
    <property type="match status" value="1"/>
</dbReference>
<feature type="binding site" evidence="4">
    <location>
        <position position="56"/>
    </location>
    <ligand>
        <name>Fe cation</name>
        <dbReference type="ChEBI" id="CHEBI:24875"/>
        <label>1</label>
    </ligand>
</feature>
<evidence type="ECO:0000256" key="4">
    <source>
        <dbReference type="PIRSR" id="PIRSR002033-1"/>
    </source>
</evidence>
<dbReference type="PRINTS" id="PR00186">
    <property type="entry name" value="HEMERYTHRIN"/>
</dbReference>
<dbReference type="InterPro" id="IPR016131">
    <property type="entry name" value="Haemerythrin_Fe_BS"/>
</dbReference>
<dbReference type="PROSITE" id="PS00550">
    <property type="entry name" value="HEMERYTHRINS"/>
    <property type="match status" value="1"/>
</dbReference>
<dbReference type="Pfam" id="PF01814">
    <property type="entry name" value="Hemerythrin"/>
    <property type="match status" value="1"/>
</dbReference>
<dbReference type="Gene3D" id="1.20.120.50">
    <property type="entry name" value="Hemerythrin-like"/>
    <property type="match status" value="1"/>
</dbReference>
<keyword evidence="2 4" id="KW-0479">Metal-binding</keyword>
<feature type="binding site" evidence="4">
    <location>
        <position position="113"/>
    </location>
    <ligand>
        <name>Fe cation</name>
        <dbReference type="ChEBI" id="CHEBI:24875"/>
        <label>1</label>
    </ligand>
</feature>
<dbReference type="InterPro" id="IPR012827">
    <property type="entry name" value="Hemerythrin_metal-bd"/>
</dbReference>
<reference evidence="6" key="1">
    <citation type="submission" date="2016-10" db="EMBL/GenBank/DDBJ databases">
        <title>Discovery and evolution of novel hemerythrin genes in annelid worms.</title>
        <authorList>
            <person name="Costa-Paiva E.M."/>
            <person name="Whelan N.V."/>
            <person name="Waits D.S."/>
            <person name="Santos S."/>
            <person name="Schrago C.G."/>
            <person name="Halanych K.M."/>
        </authorList>
    </citation>
    <scope>NUCLEOTIDE SEQUENCE</scope>
</reference>
<dbReference type="InterPro" id="IPR035938">
    <property type="entry name" value="Hemerythrin-like_sf"/>
</dbReference>
<dbReference type="NCBIfam" id="TIGR00058">
    <property type="entry name" value="Hemerythrin"/>
    <property type="match status" value="1"/>
</dbReference>
<feature type="binding site" evidence="4">
    <location>
        <position position="108"/>
    </location>
    <ligand>
        <name>Fe cation</name>
        <dbReference type="ChEBI" id="CHEBI:24875"/>
        <label>2</label>
    </ligand>
</feature>
<feature type="binding site" evidence="4">
    <location>
        <position position="60"/>
    </location>
    <ligand>
        <name>Fe cation</name>
        <dbReference type="ChEBI" id="CHEBI:24875"/>
        <label>2</label>
    </ligand>
</feature>
<sequence length="121" mass="13606">MGFDIPEPYVWDESFRVFYDSLDEEHKGLFKGIFDVANSPGDNSCLQHLAKAVKDHFVTEEAMMKSANYADLGSHKKIHDKFLGDLGTLKCPVNDGQVNFAKDWLVNHIKGTDLKYVGKLG</sequence>
<feature type="binding site" evidence="4">
    <location>
        <position position="60"/>
    </location>
    <ligand>
        <name>Fe cation</name>
        <dbReference type="ChEBI" id="CHEBI:24875"/>
        <label>1</label>
    </ligand>
</feature>
<protein>
    <submittedName>
        <fullName evidence="6">Hemerythrin</fullName>
    </submittedName>
</protein>
<dbReference type="NCBIfam" id="TIGR02481">
    <property type="entry name" value="hemeryth_dom"/>
    <property type="match status" value="1"/>
</dbReference>
<evidence type="ECO:0000313" key="6">
    <source>
        <dbReference type="EMBL" id="AQV13769.1"/>
    </source>
</evidence>
<dbReference type="SUPFAM" id="SSF47188">
    <property type="entry name" value="Hemerythrin-like"/>
    <property type="match status" value="1"/>
</dbReference>
<dbReference type="PANTHER" id="PTHR37164">
    <property type="entry name" value="BACTERIOHEMERYTHRIN"/>
    <property type="match status" value="1"/>
</dbReference>
<feature type="domain" description="Hemerythrin-like" evidence="5">
    <location>
        <begin position="18"/>
        <end position="119"/>
    </location>
</feature>
<evidence type="ECO:0000256" key="3">
    <source>
        <dbReference type="ARBA" id="ARBA00023004"/>
    </source>
</evidence>
<dbReference type="EMBL" id="KY007471">
    <property type="protein sequence ID" value="AQV13769.1"/>
    <property type="molecule type" value="mRNA"/>
</dbReference>
<feature type="binding site" evidence="4">
    <location>
        <position position="75"/>
    </location>
    <ligand>
        <name>Fe cation</name>
        <dbReference type="ChEBI" id="CHEBI:24875"/>
        <label>2</label>
    </ligand>
</feature>
<feature type="binding site" evidence="4">
    <location>
        <position position="113"/>
    </location>
    <ligand>
        <name>Fe cation</name>
        <dbReference type="ChEBI" id="CHEBI:24875"/>
        <label>2</label>
    </ligand>
</feature>
<dbReference type="AlphaFoldDB" id="A0A1S6QCW8"/>
<feature type="binding site" evidence="4">
    <location>
        <position position="79"/>
    </location>
    <ligand>
        <name>Fe cation</name>
        <dbReference type="ChEBI" id="CHEBI:24875"/>
        <label>2</label>
    </ligand>
</feature>
<organism evidence="6">
    <name type="scientific">Sternaspis scutata</name>
    <dbReference type="NCBI Taxonomy" id="36133"/>
    <lineage>
        <taxon>Eukaryota</taxon>
        <taxon>Metazoa</taxon>
        <taxon>Spiralia</taxon>
        <taxon>Lophotrochozoa</taxon>
        <taxon>Annelida</taxon>
        <taxon>Polychaeta</taxon>
        <taxon>Sedentaria</taxon>
        <taxon>Canalipalpata</taxon>
        <taxon>Terebellida</taxon>
        <taxon>Cirratuliformia</taxon>
        <taxon>Sternaspidae</taxon>
        <taxon>Sternaspis</taxon>
    </lineage>
</organism>
<name>A0A1S6QCW8_9ANNE</name>
<accession>A0A1S6QCW8</accession>
<feature type="binding site" evidence="4">
    <location>
        <position position="26"/>
    </location>
    <ligand>
        <name>Fe cation</name>
        <dbReference type="ChEBI" id="CHEBI:24875"/>
        <label>1</label>
    </ligand>
</feature>
<dbReference type="GO" id="GO:0005506">
    <property type="term" value="F:iron ion binding"/>
    <property type="evidence" value="ECO:0007669"/>
    <property type="project" value="InterPro"/>
</dbReference>
<dbReference type="InterPro" id="IPR050669">
    <property type="entry name" value="Hemerythrin"/>
</dbReference>
<dbReference type="PANTHER" id="PTHR37164:SF1">
    <property type="entry name" value="BACTERIOHEMERYTHRIN"/>
    <property type="match status" value="1"/>
</dbReference>
<dbReference type="InterPro" id="IPR012312">
    <property type="entry name" value="Hemerythrin-like"/>
</dbReference>
<dbReference type="InterPro" id="IPR002063">
    <property type="entry name" value="Haemerythrin"/>
</dbReference>
<evidence type="ECO:0000259" key="5">
    <source>
        <dbReference type="Pfam" id="PF01814"/>
    </source>
</evidence>
<comment type="similarity">
    <text evidence="1">Belongs to the hemerythrin family.</text>
</comment>
<proteinExistence type="evidence at transcript level"/>
<evidence type="ECO:0000256" key="1">
    <source>
        <dbReference type="ARBA" id="ARBA00010587"/>
    </source>
</evidence>
<evidence type="ECO:0000256" key="2">
    <source>
        <dbReference type="ARBA" id="ARBA00022723"/>
    </source>
</evidence>
<keyword evidence="3 4" id="KW-0408">Iron</keyword>
<dbReference type="PIRSF" id="PIRSF002033">
    <property type="entry name" value="Hemerythrin"/>
    <property type="match status" value="1"/>
</dbReference>